<dbReference type="OrthoDB" id="2594887at2"/>
<gene>
    <name evidence="1" type="ORF">AMS66_30480</name>
</gene>
<name>A0A0M9BJI8_9BACL</name>
<dbReference type="RefSeq" id="WP_053784336.1">
    <property type="nucleotide sequence ID" value="NZ_LITU01000083.1"/>
</dbReference>
<sequence>MSETNYYVIEHDRQLSSNGASLQWPERMLQGYDYAAEEEIVYVKSGQPFSSSSILAQYPLLLLSDELSKFIMKLAPEITSKRVVVMNLEQYNQSFYHLMDLPKATCIAPDQALIQSGQVMSIMADLSGLEQEPAFLIPYYRTQLVIVRLELAERLLRAGIYGLNVRPIQITEGDM</sequence>
<accession>A0A0M9BJI8</accession>
<dbReference type="AlphaFoldDB" id="A0A0M9BJI8"/>
<reference evidence="1 2" key="1">
    <citation type="submission" date="2015-08" db="EMBL/GenBank/DDBJ databases">
        <title>Draft genome sequence of cellulolytic and xylanolytic Paenibacillus sp. A59, isolated from a decaying forest soil from Patagonia, Argentina.</title>
        <authorList>
            <person name="Ghio S."/>
            <person name="Caceres A.M."/>
            <person name="Talia P."/>
            <person name="Grasso D."/>
            <person name="Campos E."/>
        </authorList>
    </citation>
    <scope>NUCLEOTIDE SEQUENCE [LARGE SCALE GENOMIC DNA]</scope>
    <source>
        <strain evidence="1 2">A59</strain>
    </source>
</reference>
<evidence type="ECO:0000313" key="2">
    <source>
        <dbReference type="Proteomes" id="UP000037688"/>
    </source>
</evidence>
<dbReference type="Proteomes" id="UP000037688">
    <property type="component" value="Unassembled WGS sequence"/>
</dbReference>
<evidence type="ECO:0000313" key="1">
    <source>
        <dbReference type="EMBL" id="KOY12726.1"/>
    </source>
</evidence>
<dbReference type="EMBL" id="LITU01000083">
    <property type="protein sequence ID" value="KOY12726.1"/>
    <property type="molecule type" value="Genomic_DNA"/>
</dbReference>
<organism evidence="1 2">
    <name type="scientific">Paenibacillus xylanivorans</name>
    <dbReference type="NCBI Taxonomy" id="1705561"/>
    <lineage>
        <taxon>Bacteria</taxon>
        <taxon>Bacillati</taxon>
        <taxon>Bacillota</taxon>
        <taxon>Bacilli</taxon>
        <taxon>Bacillales</taxon>
        <taxon>Paenibacillaceae</taxon>
        <taxon>Paenibacillus</taxon>
    </lineage>
</organism>
<keyword evidence="2" id="KW-1185">Reference proteome</keyword>
<protein>
    <submittedName>
        <fullName evidence="1">Uncharacterized protein</fullName>
    </submittedName>
</protein>
<dbReference type="PATRIC" id="fig|1705561.3.peg.6446"/>
<proteinExistence type="predicted"/>
<comment type="caution">
    <text evidence="1">The sequence shown here is derived from an EMBL/GenBank/DDBJ whole genome shotgun (WGS) entry which is preliminary data.</text>
</comment>